<keyword evidence="1" id="KW-0808">Transferase</keyword>
<reference evidence="1" key="1">
    <citation type="submission" date="2021-07" db="EMBL/GenBank/DDBJ databases">
        <title>Aureisphaera sp. CAU 1614 isolated from sea sediment.</title>
        <authorList>
            <person name="Kim W."/>
        </authorList>
    </citation>
    <scope>NUCLEOTIDE SEQUENCE</scope>
    <source>
        <strain evidence="1">CAU 1614</strain>
    </source>
</reference>
<comment type="caution">
    <text evidence="1">The sequence shown here is derived from an EMBL/GenBank/DDBJ whole genome shotgun (WGS) entry which is preliminary data.</text>
</comment>
<accession>A0A9X1FLZ7</accession>
<organism evidence="1 2">
    <name type="scientific">Halomarinibacterium sedimenti</name>
    <dbReference type="NCBI Taxonomy" id="2857106"/>
    <lineage>
        <taxon>Bacteria</taxon>
        <taxon>Pseudomonadati</taxon>
        <taxon>Bacteroidota</taxon>
        <taxon>Flavobacteriia</taxon>
        <taxon>Flavobacteriales</taxon>
        <taxon>Flavobacteriaceae</taxon>
        <taxon>Halomarinibacterium</taxon>
    </lineage>
</organism>
<protein>
    <submittedName>
        <fullName evidence="1">GHMP kinase</fullName>
    </submittedName>
</protein>
<dbReference type="NCBIfam" id="NF040656">
    <property type="entry name" value="GHMP_GYDIA"/>
    <property type="match status" value="1"/>
</dbReference>
<keyword evidence="2" id="KW-1185">Reference proteome</keyword>
<dbReference type="EMBL" id="JAHWDP010000001">
    <property type="protein sequence ID" value="MBW2936847.1"/>
    <property type="molecule type" value="Genomic_DNA"/>
</dbReference>
<evidence type="ECO:0000313" key="1">
    <source>
        <dbReference type="EMBL" id="MBW2936847.1"/>
    </source>
</evidence>
<dbReference type="GO" id="GO:0016301">
    <property type="term" value="F:kinase activity"/>
    <property type="evidence" value="ECO:0007669"/>
    <property type="project" value="UniProtKB-KW"/>
</dbReference>
<dbReference type="Proteomes" id="UP001138686">
    <property type="component" value="Unassembled WGS sequence"/>
</dbReference>
<sequence length="297" mass="33434">MKTFYSNGKLLLTGEYVVLDGAKALAIPTKKGQSLKVDTSEKNGIHWKSLDEKGTVWFEATFSLDTSISEKEDKVLFQLIQILKEAQKLNPSFLAEENYKVTTILDFPRNWGLGTSSTLINNIAQWAEVDAFKLLQNSFGGSGYDIAAAQNSIPIIYQLKNGNPKVEPVKLNWDFTESLFFVHLNQKQDSKEGIAHYKKEKVSATVISEISFITEKLISCKTLKEFEALLNQHEELISLSIGLPTVKEQLFSDYPKAIKSLGAWGGDFVLAAGNQRDRSYFRKKGFTTIVLYRDMIQ</sequence>
<dbReference type="RefSeq" id="WP_219050733.1">
    <property type="nucleotide sequence ID" value="NZ_JAHWDP010000001.1"/>
</dbReference>
<proteinExistence type="predicted"/>
<dbReference type="InterPro" id="IPR047765">
    <property type="entry name" value="GHMP_GYDIA-like"/>
</dbReference>
<keyword evidence="1" id="KW-0418">Kinase</keyword>
<evidence type="ECO:0000313" key="2">
    <source>
        <dbReference type="Proteomes" id="UP001138686"/>
    </source>
</evidence>
<dbReference type="AlphaFoldDB" id="A0A9X1FLZ7"/>
<gene>
    <name evidence="1" type="ORF">KXJ69_01940</name>
</gene>
<name>A0A9X1FLZ7_9FLAO</name>